<evidence type="ECO:0000256" key="8">
    <source>
        <dbReference type="ARBA" id="ARBA00047669"/>
    </source>
</evidence>
<evidence type="ECO:0000256" key="4">
    <source>
        <dbReference type="ARBA" id="ARBA00022723"/>
    </source>
</evidence>
<evidence type="ECO:0000256" key="9">
    <source>
        <dbReference type="ARBA" id="ARBA00048605"/>
    </source>
</evidence>
<evidence type="ECO:0000256" key="3">
    <source>
        <dbReference type="ARBA" id="ARBA00007658"/>
    </source>
</evidence>
<evidence type="ECO:0000313" key="12">
    <source>
        <dbReference type="EMBL" id="CAL1715602.1"/>
    </source>
</evidence>
<dbReference type="EMBL" id="OZ037951">
    <property type="protein sequence ID" value="CAL1715602.1"/>
    <property type="molecule type" value="Genomic_DNA"/>
</dbReference>
<evidence type="ECO:0000313" key="13">
    <source>
        <dbReference type="Proteomes" id="UP001497453"/>
    </source>
</evidence>
<keyword evidence="13" id="KW-1185">Reference proteome</keyword>
<evidence type="ECO:0000256" key="5">
    <source>
        <dbReference type="ARBA" id="ARBA00022801"/>
    </source>
</evidence>
<dbReference type="InterPro" id="IPR001382">
    <property type="entry name" value="Glyco_hydro_47"/>
</dbReference>
<feature type="transmembrane region" description="Helical" evidence="11">
    <location>
        <begin position="22"/>
        <end position="42"/>
    </location>
</feature>
<evidence type="ECO:0000256" key="10">
    <source>
        <dbReference type="RuleBase" id="RU361193"/>
    </source>
</evidence>
<sequence>MRELSSITQRLKLKILTIRHQIPARYALILVAGLLLWCFYIWTPPEHPVSVMPLPHAANHTTPREWSRRAEMVKKAFLHAYGGYEEYASPHDELKPVWNTSVDNFNGWGVSIVDSLDTMLLMGLEDEFNRALPIIEKIDFVLRKQVSPGIFSSTLDMYAPFFETVIRYLGGLLSAYALSNEPILLQKADELATKLAPVFNTPTGLPVFGVNTVSGKVSGSNIGMLAEIASCQLEYAYLAHLTGKIEHYDRAGKIMDALGKAQIDSIGMLPTRFNLTTGQPSDESTSVGGAADSAHEYLLKYHLLTGKTDKSSLDLYMRTVNHILTNLMFISPNRELLYVTSIQGTSKFPSQTFEHLSCFLPGLLALGLHSLPESAFMTSPYSSLIKNHKLLHNYNLRDLHVWAAEGLGESCWLMYADQPTGLGPDEVYMTAMPDTRSHAKDFHHGGLWIDYLERWRKRGGRRLPPGLGEKLPIVPKDGEPVQGLKLKRDYMIRRPDYLLRPETIESMYILWKTTGNPKWRERGWKVFQAIEREAKTPSGYASLRSVEHSPAHLKDEMPSYFLAETLKYLYLLFLDKDPVRLEDWVFNTEAHPFPIFSWSSMEKLKFRIASHNDV</sequence>
<dbReference type="PRINTS" id="PR00747">
    <property type="entry name" value="GLYHDRLASE47"/>
</dbReference>
<evidence type="ECO:0000256" key="6">
    <source>
        <dbReference type="ARBA" id="ARBA00022837"/>
    </source>
</evidence>
<keyword evidence="11" id="KW-0812">Transmembrane</keyword>
<comment type="catalytic activity">
    <reaction evidence="9">
        <text>N(4)-(alpha-D-Man-(1-&gt;2)-alpha-D-Man-(1-&gt;2)-alpha-D-Man-(1-&gt;3)-[alpha-D-Man-(1-&gt;2)-alpha-D-Man-(1-&gt;3)-[alpha-D-Man-(1-&gt;2)-alpha-D-Man-(1-&gt;6)]-alpha-D-Man-(1-&gt;6)]-beta-D-Man-(1-&gt;4)-beta-D-GlcNAc-(1-&gt;4)-beta-D-GlcNAc)-L-asparaginyl-[protein] (N-glucan mannose isomer 9A1,2,3B1,2,3) + 4 H2O = N(4)-(alpha-D-Man-(1-&gt;3)-[alpha-D-Man-(1-&gt;3)-[alpha-D-Man-(1-&gt;6)]-alpha-D-Man-(1-&gt;6)]-beta-D-Man-(1-&gt;4)-beta-D-GlcNAc-(1-&gt;4)-beta-D-GlcNAc)-L-asparaginyl-[protein] (N-glucan mannose isomer 5A1,2) + 4 beta-D-mannose</text>
        <dbReference type="Rhea" id="RHEA:56008"/>
        <dbReference type="Rhea" id="RHEA-COMP:14356"/>
        <dbReference type="Rhea" id="RHEA-COMP:14367"/>
        <dbReference type="ChEBI" id="CHEBI:15377"/>
        <dbReference type="ChEBI" id="CHEBI:28563"/>
        <dbReference type="ChEBI" id="CHEBI:59087"/>
        <dbReference type="ChEBI" id="CHEBI:139493"/>
        <dbReference type="EC" id="3.2.1.113"/>
    </reaction>
</comment>
<comment type="catalytic activity">
    <reaction evidence="8">
        <text>N(4)-(alpha-D-Man-(1-&gt;2)-alpha-D-Man-(1-&gt;2)-alpha-D-Man-(1-&gt;3)-[alpha-D-Man-(1-&gt;3)-[alpha-D-Man-(1-&gt;2)-alpha-D-Man-(1-&gt;6)]-alpha-D-Man-(1-&gt;6)]-beta-D-Man-(1-&gt;4)-beta-D-GlcNAc-(1-&gt;4)-beta-D-GlcNAc)-L-asparaginyl-[protein] (N-glucan mannose isomer 8A1,2,3B1,3) + 3 H2O = N(4)-(alpha-D-Man-(1-&gt;3)-[alpha-D-Man-(1-&gt;3)-[alpha-D-Man-(1-&gt;6)]-alpha-D-Man-(1-&gt;6)]-beta-D-Man-(1-&gt;4)-beta-D-GlcNAc-(1-&gt;4)-beta-D-GlcNAc)-L-asparaginyl-[protein] (N-glucan mannose isomer 5A1,2) + 3 beta-D-mannose</text>
        <dbReference type="Rhea" id="RHEA:56028"/>
        <dbReference type="Rhea" id="RHEA-COMP:14358"/>
        <dbReference type="Rhea" id="RHEA-COMP:14367"/>
        <dbReference type="ChEBI" id="CHEBI:15377"/>
        <dbReference type="ChEBI" id="CHEBI:28563"/>
        <dbReference type="ChEBI" id="CHEBI:59087"/>
        <dbReference type="ChEBI" id="CHEBI:60628"/>
        <dbReference type="EC" id="3.2.1.113"/>
    </reaction>
</comment>
<dbReference type="Proteomes" id="UP001497453">
    <property type="component" value="Chromosome 8"/>
</dbReference>
<dbReference type="SUPFAM" id="SSF48225">
    <property type="entry name" value="Seven-hairpin glycosidases"/>
    <property type="match status" value="1"/>
</dbReference>
<keyword evidence="10" id="KW-0326">Glycosidase</keyword>
<accession>A0ABP1E8S8</accession>
<keyword evidence="7" id="KW-1015">Disulfide bond</keyword>
<dbReference type="InterPro" id="IPR050749">
    <property type="entry name" value="Glycosyl_Hydrolase_47"/>
</dbReference>
<evidence type="ECO:0000256" key="2">
    <source>
        <dbReference type="ARBA" id="ARBA00004922"/>
    </source>
</evidence>
<keyword evidence="5 10" id="KW-0378">Hydrolase</keyword>
<protein>
    <recommendedName>
        <fullName evidence="10">alpha-1,2-Mannosidase</fullName>
        <ecNumber evidence="10">3.2.1.-</ecNumber>
    </recommendedName>
</protein>
<dbReference type="Pfam" id="PF01532">
    <property type="entry name" value="Glyco_hydro_47"/>
    <property type="match status" value="1"/>
</dbReference>
<organism evidence="12 13">
    <name type="scientific">Somion occarium</name>
    <dbReference type="NCBI Taxonomy" id="3059160"/>
    <lineage>
        <taxon>Eukaryota</taxon>
        <taxon>Fungi</taxon>
        <taxon>Dikarya</taxon>
        <taxon>Basidiomycota</taxon>
        <taxon>Agaricomycotina</taxon>
        <taxon>Agaricomycetes</taxon>
        <taxon>Polyporales</taxon>
        <taxon>Cerrenaceae</taxon>
        <taxon>Somion</taxon>
    </lineage>
</organism>
<dbReference type="InterPro" id="IPR012341">
    <property type="entry name" value="6hp_glycosidase-like_sf"/>
</dbReference>
<name>A0ABP1E8S8_9APHY</name>
<dbReference type="InterPro" id="IPR036026">
    <property type="entry name" value="Seven-hairpin_glycosidases"/>
</dbReference>
<keyword evidence="11" id="KW-1133">Transmembrane helix</keyword>
<dbReference type="PANTHER" id="PTHR11742">
    <property type="entry name" value="MANNOSYL-OLIGOSACCHARIDE ALPHA-1,2-MANNOSIDASE-RELATED"/>
    <property type="match status" value="1"/>
</dbReference>
<evidence type="ECO:0000256" key="1">
    <source>
        <dbReference type="ARBA" id="ARBA00001913"/>
    </source>
</evidence>
<comment type="cofactor">
    <cofactor evidence="1">
        <name>Ca(2+)</name>
        <dbReference type="ChEBI" id="CHEBI:29108"/>
    </cofactor>
</comment>
<dbReference type="Gene3D" id="1.50.10.10">
    <property type="match status" value="1"/>
</dbReference>
<keyword evidence="4" id="KW-0479">Metal-binding</keyword>
<reference evidence="13" key="1">
    <citation type="submission" date="2024-04" db="EMBL/GenBank/DDBJ databases">
        <authorList>
            <person name="Shaw F."/>
            <person name="Minotto A."/>
        </authorList>
    </citation>
    <scope>NUCLEOTIDE SEQUENCE [LARGE SCALE GENOMIC DNA]</scope>
</reference>
<evidence type="ECO:0000256" key="11">
    <source>
        <dbReference type="SAM" id="Phobius"/>
    </source>
</evidence>
<keyword evidence="11" id="KW-0472">Membrane</keyword>
<proteinExistence type="inferred from homology"/>
<dbReference type="EC" id="3.2.1.-" evidence="10"/>
<gene>
    <name evidence="12" type="ORF">GFSPODELE1_LOCUS10311</name>
</gene>
<dbReference type="PANTHER" id="PTHR11742:SF55">
    <property type="entry name" value="ENDOPLASMIC RETICULUM MANNOSYL-OLIGOSACCHARIDE 1,2-ALPHA-MANNOSIDASE"/>
    <property type="match status" value="1"/>
</dbReference>
<comment type="pathway">
    <text evidence="2">Protein modification; protein glycosylation.</text>
</comment>
<evidence type="ECO:0000256" key="7">
    <source>
        <dbReference type="ARBA" id="ARBA00023157"/>
    </source>
</evidence>
<keyword evidence="6" id="KW-0106">Calcium</keyword>
<comment type="similarity">
    <text evidence="3 10">Belongs to the glycosyl hydrolase 47 family.</text>
</comment>